<dbReference type="EMBL" id="CM004389">
    <property type="protein sequence ID" value="KAG8658198.1"/>
    <property type="molecule type" value="Genomic_DNA"/>
</dbReference>
<comment type="caution">
    <text evidence="1">The sequence shown here is derived from an EMBL/GenBank/DDBJ whole genome shotgun (WGS) entry which is preliminary data.</text>
</comment>
<name>A0ACB7HZW1_MANES</name>
<reference evidence="2" key="1">
    <citation type="journal article" date="2016" name="Nat. Biotechnol.">
        <title>Sequencing wild and cultivated cassava and related species reveals extensive interspecific hybridization and genetic diversity.</title>
        <authorList>
            <person name="Bredeson J.V."/>
            <person name="Lyons J.B."/>
            <person name="Prochnik S.E."/>
            <person name="Wu G.A."/>
            <person name="Ha C.M."/>
            <person name="Edsinger-Gonzales E."/>
            <person name="Grimwood J."/>
            <person name="Schmutz J."/>
            <person name="Rabbi I.Y."/>
            <person name="Egesi C."/>
            <person name="Nauluvula P."/>
            <person name="Lebot V."/>
            <person name="Ndunguru J."/>
            <person name="Mkamilo G."/>
            <person name="Bart R.S."/>
            <person name="Setter T.L."/>
            <person name="Gleadow R.M."/>
            <person name="Kulakow P."/>
            <person name="Ferguson M.E."/>
            <person name="Rounsley S."/>
            <person name="Rokhsar D.S."/>
        </authorList>
    </citation>
    <scope>NUCLEOTIDE SEQUENCE [LARGE SCALE GENOMIC DNA]</scope>
    <source>
        <strain evidence="2">cv. AM560-2</strain>
    </source>
</reference>
<evidence type="ECO:0000313" key="1">
    <source>
        <dbReference type="EMBL" id="KAG8658198.1"/>
    </source>
</evidence>
<protein>
    <submittedName>
        <fullName evidence="1">Uncharacterized protein</fullName>
    </submittedName>
</protein>
<evidence type="ECO:0000313" key="2">
    <source>
        <dbReference type="Proteomes" id="UP000091857"/>
    </source>
</evidence>
<organism evidence="1 2">
    <name type="scientific">Manihot esculenta</name>
    <name type="common">Cassava</name>
    <name type="synonym">Jatropha manihot</name>
    <dbReference type="NCBI Taxonomy" id="3983"/>
    <lineage>
        <taxon>Eukaryota</taxon>
        <taxon>Viridiplantae</taxon>
        <taxon>Streptophyta</taxon>
        <taxon>Embryophyta</taxon>
        <taxon>Tracheophyta</taxon>
        <taxon>Spermatophyta</taxon>
        <taxon>Magnoliopsida</taxon>
        <taxon>eudicotyledons</taxon>
        <taxon>Gunneridae</taxon>
        <taxon>Pentapetalae</taxon>
        <taxon>rosids</taxon>
        <taxon>fabids</taxon>
        <taxon>Malpighiales</taxon>
        <taxon>Euphorbiaceae</taxon>
        <taxon>Crotonoideae</taxon>
        <taxon>Manihoteae</taxon>
        <taxon>Manihot</taxon>
    </lineage>
</organism>
<keyword evidence="2" id="KW-1185">Reference proteome</keyword>
<dbReference type="Proteomes" id="UP000091857">
    <property type="component" value="Chromosome 3"/>
</dbReference>
<gene>
    <name evidence="1" type="ORF">MANES_03G130151v8</name>
</gene>
<accession>A0ACB7HZW1</accession>
<proteinExistence type="predicted"/>
<sequence length="205" mass="23346">MENRYNLMRQGSGVWRSLRDGDFEEEDVWDVLRERKSASSQYEKSIESSFSVTRNLPSAARMIPRATSSGSSSNNSSHEAKVVQQSAPVNIPDWSKFCKNKSKKNASSFHQEHHDDDDDDDDHDHESNDDNYHGVVNDDSDDEFENEGGDYYYKLPPHELIARRLARSQISSFSVFEGIGRKLKGRDLSKVRNAVLIKTGFLESP</sequence>